<keyword evidence="3" id="KW-0560">Oxidoreductase</keyword>
<reference evidence="4" key="1">
    <citation type="submission" date="2021-01" db="EMBL/GenBank/DDBJ databases">
        <authorList>
            <person name="Lovell J.T."/>
            <person name="Bentley N."/>
            <person name="Bhattarai G."/>
            <person name="Jenkins J.W."/>
            <person name="Sreedasyam A."/>
            <person name="Alarcon Y."/>
            <person name="Bock C."/>
            <person name="Boston L."/>
            <person name="Carlson J."/>
            <person name="Cervantes K."/>
            <person name="Clermont K."/>
            <person name="Krom N."/>
            <person name="Kubenka K."/>
            <person name="Mamidi S."/>
            <person name="Mattison C."/>
            <person name="Monteros M."/>
            <person name="Pisani C."/>
            <person name="Plott C."/>
            <person name="Rajasekar S."/>
            <person name="Rhein H.S."/>
            <person name="Rohla C."/>
            <person name="Song M."/>
            <person name="Hilaire R.S."/>
            <person name="Shu S."/>
            <person name="Wells L."/>
            <person name="Wang X."/>
            <person name="Webber J."/>
            <person name="Heerema R.J."/>
            <person name="Klein P."/>
            <person name="Conner P."/>
            <person name="Grauke L."/>
            <person name="Grimwood J."/>
            <person name="Schmutz J."/>
            <person name="Randall J.J."/>
        </authorList>
    </citation>
    <scope>NUCLEOTIDE SEQUENCE</scope>
    <source>
        <tissue evidence="4">Leaf</tissue>
    </source>
</reference>
<dbReference type="AlphaFoldDB" id="A0A922FTU1"/>
<accession>A0A922FTU1</accession>
<name>A0A922FTU1_CARIL</name>
<evidence type="ECO:0000313" key="4">
    <source>
        <dbReference type="EMBL" id="KAG6726792.1"/>
    </source>
</evidence>
<comment type="caution">
    <text evidence="4">The sequence shown here is derived from an EMBL/GenBank/DDBJ whole genome shotgun (WGS) entry which is preliminary data.</text>
</comment>
<dbReference type="Pfam" id="PF00106">
    <property type="entry name" value="adh_short"/>
    <property type="match status" value="2"/>
</dbReference>
<dbReference type="InterPro" id="IPR002347">
    <property type="entry name" value="SDR_fam"/>
</dbReference>
<evidence type="ECO:0000256" key="3">
    <source>
        <dbReference type="ARBA" id="ARBA00023002"/>
    </source>
</evidence>
<dbReference type="FunFam" id="3.40.50.720:FF:000387">
    <property type="entry name" value="NAD(P)-binding Rossmann-fold superfamily protein"/>
    <property type="match status" value="1"/>
</dbReference>
<organism evidence="4 5">
    <name type="scientific">Carya illinoinensis</name>
    <name type="common">Pecan</name>
    <dbReference type="NCBI Taxonomy" id="32201"/>
    <lineage>
        <taxon>Eukaryota</taxon>
        <taxon>Viridiplantae</taxon>
        <taxon>Streptophyta</taxon>
        <taxon>Embryophyta</taxon>
        <taxon>Tracheophyta</taxon>
        <taxon>Spermatophyta</taxon>
        <taxon>Magnoliopsida</taxon>
        <taxon>eudicotyledons</taxon>
        <taxon>Gunneridae</taxon>
        <taxon>Pentapetalae</taxon>
        <taxon>rosids</taxon>
        <taxon>fabids</taxon>
        <taxon>Fagales</taxon>
        <taxon>Juglandaceae</taxon>
        <taxon>Carya</taxon>
    </lineage>
</organism>
<sequence length="310" mass="34015">MEFSAKESEVPFSSQNSMMISSTRRWWSKDTVAVVTGGNKGIGFAFVKRLAKEGVTVILTARDFERGRRAAQELSAQGLHVHFLKLDVSDPSSINTFVSLFRMKFGALDILVNNAAVSFNELNENSVKQAETVIKTNFYGAKLLTEALLPMFRPSPSPSSHSSRILNISSRLGSLNKLKNPNMKNILQSENLLEQDIEGVVSSFLEDVKKGTWESQGWPELWTDYAVSKLALNAYTRVLAKRLEGSNISVNCFCPGFTQTSMTRGKGTHTADDAANVGTRLLLLPPDQELPNGKFFLGGSTSTGVVNSKL</sequence>
<evidence type="ECO:0000313" key="5">
    <source>
        <dbReference type="Proteomes" id="UP000811246"/>
    </source>
</evidence>
<gene>
    <name evidence="4" type="ORF">I3842_02G097600</name>
</gene>
<evidence type="ECO:0000256" key="2">
    <source>
        <dbReference type="ARBA" id="ARBA00022857"/>
    </source>
</evidence>
<dbReference type="Proteomes" id="UP000811246">
    <property type="component" value="Chromosome 2"/>
</dbReference>
<dbReference type="GO" id="GO:0016491">
    <property type="term" value="F:oxidoreductase activity"/>
    <property type="evidence" value="ECO:0007669"/>
    <property type="project" value="UniProtKB-KW"/>
</dbReference>
<dbReference type="GO" id="GO:0016020">
    <property type="term" value="C:membrane"/>
    <property type="evidence" value="ECO:0007669"/>
    <property type="project" value="TreeGrafter"/>
</dbReference>
<dbReference type="EMBL" id="CM031826">
    <property type="protein sequence ID" value="KAG6726792.1"/>
    <property type="molecule type" value="Genomic_DNA"/>
</dbReference>
<proteinExistence type="inferred from homology"/>
<comment type="similarity">
    <text evidence="1">Belongs to the short-chain dehydrogenases/reductases (SDR) family.</text>
</comment>
<evidence type="ECO:0000256" key="1">
    <source>
        <dbReference type="ARBA" id="ARBA00006484"/>
    </source>
</evidence>
<protein>
    <submittedName>
        <fullName evidence="4">Uncharacterized protein</fullName>
    </submittedName>
</protein>
<dbReference type="PANTHER" id="PTHR43490">
    <property type="entry name" value="(+)-NEOMENTHOL DEHYDROGENASE"/>
    <property type="match status" value="1"/>
</dbReference>
<dbReference type="PANTHER" id="PTHR43490:SF60">
    <property type="entry name" value="NAD(P)-BINDING ROSSMANN-FOLD SUPERFAMILY PROTEIN"/>
    <property type="match status" value="1"/>
</dbReference>
<keyword evidence="2" id="KW-0521">NADP</keyword>